<evidence type="ECO:0000313" key="1">
    <source>
        <dbReference type="EMBL" id="CDS96346.1"/>
    </source>
</evidence>
<reference evidence="1 2" key="1">
    <citation type="submission" date="2014-06" db="EMBL/GenBank/DDBJ databases">
        <authorList>
            <person name="Le Roux F."/>
        </authorList>
    </citation>
    <scope>NUCLEOTIDE SEQUENCE [LARGE SCALE GENOMIC DNA]</scope>
    <source>
        <strain evidence="1 2">J5-4</strain>
    </source>
</reference>
<dbReference type="EMBL" id="CCJX01000029">
    <property type="protein sequence ID" value="CDS96346.1"/>
    <property type="molecule type" value="Genomic_DNA"/>
</dbReference>
<sequence length="74" mass="8194">MYSITLATRTMTSYGLSQIVNVEIIVRLTRVKSLLAISNEASKKVSGLTLLLGDSLFLLQDIPVFYTNNLRSNS</sequence>
<dbReference type="Proteomes" id="UP000049077">
    <property type="component" value="Unassembled WGS sequence"/>
</dbReference>
<comment type="caution">
    <text evidence="1">The sequence shown here is derived from an EMBL/GenBank/DDBJ whole genome shotgun (WGS) entry which is preliminary data.</text>
</comment>
<gene>
    <name evidence="1" type="ORF">VCR4J5_1240058</name>
</gene>
<accession>A0ABP1WNU4</accession>
<protein>
    <submittedName>
        <fullName evidence="1">Uncharacterized protein</fullName>
    </submittedName>
</protein>
<keyword evidence="2" id="KW-1185">Reference proteome</keyword>
<evidence type="ECO:0000313" key="2">
    <source>
        <dbReference type="Proteomes" id="UP000049077"/>
    </source>
</evidence>
<name>A0ABP1WNU4_9VIBR</name>
<proteinExistence type="predicted"/>
<organism evidence="1 2">
    <name type="scientific">Vibrio crassostreae</name>
    <dbReference type="NCBI Taxonomy" id="246167"/>
    <lineage>
        <taxon>Bacteria</taxon>
        <taxon>Pseudomonadati</taxon>
        <taxon>Pseudomonadota</taxon>
        <taxon>Gammaproteobacteria</taxon>
        <taxon>Vibrionales</taxon>
        <taxon>Vibrionaceae</taxon>
        <taxon>Vibrio</taxon>
    </lineage>
</organism>